<dbReference type="GO" id="GO:0080120">
    <property type="term" value="P:CAAX-box protein maturation"/>
    <property type="evidence" value="ECO:0007669"/>
    <property type="project" value="UniProtKB-ARBA"/>
</dbReference>
<dbReference type="OrthoDB" id="357883at2"/>
<feature type="transmembrane region" description="Helical" evidence="1">
    <location>
        <begin position="81"/>
        <end position="103"/>
    </location>
</feature>
<evidence type="ECO:0000313" key="4">
    <source>
        <dbReference type="Proteomes" id="UP000189857"/>
    </source>
</evidence>
<feature type="domain" description="CAAX prenyl protease 2/Lysostaphin resistance protein A-like" evidence="2">
    <location>
        <begin position="132"/>
        <end position="240"/>
    </location>
</feature>
<dbReference type="RefSeq" id="WP_078788177.1">
    <property type="nucleotide sequence ID" value="NZ_FMTO01000019.1"/>
</dbReference>
<keyword evidence="1" id="KW-1133">Transmembrane helix</keyword>
<feature type="transmembrane region" description="Helical" evidence="1">
    <location>
        <begin position="42"/>
        <end position="60"/>
    </location>
</feature>
<feature type="transmembrane region" description="Helical" evidence="1">
    <location>
        <begin position="257"/>
        <end position="275"/>
    </location>
</feature>
<proteinExistence type="predicted"/>
<dbReference type="InterPro" id="IPR003675">
    <property type="entry name" value="Rce1/LyrA-like_dom"/>
</dbReference>
<evidence type="ECO:0000256" key="1">
    <source>
        <dbReference type="SAM" id="Phobius"/>
    </source>
</evidence>
<sequence length="280" mass="30848">MSERIKNNAVKSCLIIFTVLILVHGFEAIFLRMDETVLGENFINKVFGIIMIVFILKLINWKGEDIGFKKGLITGYGLKNISLGLLLALVSFAIAYSVEVIILKSQGHNVSFGIFTTGFSLTGDAEIHTGIGFILMCIFFNIINVIMEEGTFRGLFNKLIATNHSPKFALLFQALLFGVWHIVTPLHNLLDGDIGIGAFIGLGVGYIILAGMMGIKWGLLYRMTGSLYAGMADHFFNNCIATNLLHITTESGTDEMMIVRVLIAQLLSFIGVIIFSKKNV</sequence>
<feature type="transmembrane region" description="Helical" evidence="1">
    <location>
        <begin position="194"/>
        <end position="215"/>
    </location>
</feature>
<reference evidence="3 4" key="1">
    <citation type="submission" date="2017-02" db="EMBL/GenBank/DDBJ databases">
        <authorList>
            <person name="Peterson S.W."/>
        </authorList>
    </citation>
    <scope>NUCLEOTIDE SEQUENCE [LARGE SCALE GENOMIC DNA]</scope>
    <source>
        <strain evidence="3 4">ATCC 17233</strain>
    </source>
</reference>
<dbReference type="GO" id="GO:0004175">
    <property type="term" value="F:endopeptidase activity"/>
    <property type="evidence" value="ECO:0007669"/>
    <property type="project" value="UniProtKB-ARBA"/>
</dbReference>
<dbReference type="AlphaFoldDB" id="A0A1T4QHC8"/>
<dbReference type="EMBL" id="FUXA01000020">
    <property type="protein sequence ID" value="SKA03046.1"/>
    <property type="molecule type" value="Genomic_DNA"/>
</dbReference>
<evidence type="ECO:0000313" key="3">
    <source>
        <dbReference type="EMBL" id="SKA03046.1"/>
    </source>
</evidence>
<dbReference type="Proteomes" id="UP000189857">
    <property type="component" value="Unassembled WGS sequence"/>
</dbReference>
<keyword evidence="1" id="KW-0472">Membrane</keyword>
<feature type="transmembrane region" description="Helical" evidence="1">
    <location>
        <begin position="12"/>
        <end position="30"/>
    </location>
</feature>
<keyword evidence="4" id="KW-1185">Reference proteome</keyword>
<accession>A0A1T4QHC8</accession>
<protein>
    <recommendedName>
        <fullName evidence="2">CAAX prenyl protease 2/Lysostaphin resistance protein A-like domain-containing protein</fullName>
    </recommendedName>
</protein>
<dbReference type="Pfam" id="PF02517">
    <property type="entry name" value="Rce1-like"/>
    <property type="match status" value="1"/>
</dbReference>
<keyword evidence="1" id="KW-0812">Transmembrane</keyword>
<gene>
    <name evidence="3" type="ORF">SAMN02745110_02390</name>
</gene>
<evidence type="ECO:0000259" key="2">
    <source>
        <dbReference type="Pfam" id="PF02517"/>
    </source>
</evidence>
<organism evidence="3 4">
    <name type="scientific">Eubacterium ruminantium</name>
    <dbReference type="NCBI Taxonomy" id="42322"/>
    <lineage>
        <taxon>Bacteria</taxon>
        <taxon>Bacillati</taxon>
        <taxon>Bacillota</taxon>
        <taxon>Clostridia</taxon>
        <taxon>Eubacteriales</taxon>
        <taxon>Eubacteriaceae</taxon>
        <taxon>Eubacterium</taxon>
    </lineage>
</organism>
<feature type="transmembrane region" description="Helical" evidence="1">
    <location>
        <begin position="227"/>
        <end position="245"/>
    </location>
</feature>
<feature type="transmembrane region" description="Helical" evidence="1">
    <location>
        <begin position="127"/>
        <end position="147"/>
    </location>
</feature>
<name>A0A1T4QHC8_9FIRM</name>
<feature type="transmembrane region" description="Helical" evidence="1">
    <location>
        <begin position="168"/>
        <end position="188"/>
    </location>
</feature>